<reference evidence="1" key="1">
    <citation type="journal article" date="2015" name="Nature">
        <title>Complex archaea that bridge the gap between prokaryotes and eukaryotes.</title>
        <authorList>
            <person name="Spang A."/>
            <person name="Saw J.H."/>
            <person name="Jorgensen S.L."/>
            <person name="Zaremba-Niedzwiedzka K."/>
            <person name="Martijn J."/>
            <person name="Lind A.E."/>
            <person name="van Eijk R."/>
            <person name="Schleper C."/>
            <person name="Guy L."/>
            <person name="Ettema T.J."/>
        </authorList>
    </citation>
    <scope>NUCLEOTIDE SEQUENCE</scope>
</reference>
<protein>
    <submittedName>
        <fullName evidence="1">Uncharacterized protein</fullName>
    </submittedName>
</protein>
<organism evidence="1">
    <name type="scientific">marine sediment metagenome</name>
    <dbReference type="NCBI Taxonomy" id="412755"/>
    <lineage>
        <taxon>unclassified sequences</taxon>
        <taxon>metagenomes</taxon>
        <taxon>ecological metagenomes</taxon>
    </lineage>
</organism>
<name>A0A0F9LAS4_9ZZZZ</name>
<proteinExistence type="predicted"/>
<dbReference type="EMBL" id="LAZR01006661">
    <property type="protein sequence ID" value="KKM90518.1"/>
    <property type="molecule type" value="Genomic_DNA"/>
</dbReference>
<sequence length="70" mass="8094">MNTETTVKSRTEWLAKFQRKYGTDYLLDVIREARVGVSNAFMDTSAMDTVIRTAKRMLAEKEEKDDTSRS</sequence>
<gene>
    <name evidence="1" type="ORF">LCGC14_1237780</name>
</gene>
<evidence type="ECO:0000313" key="1">
    <source>
        <dbReference type="EMBL" id="KKM90518.1"/>
    </source>
</evidence>
<dbReference type="AlphaFoldDB" id="A0A0F9LAS4"/>
<comment type="caution">
    <text evidence="1">The sequence shown here is derived from an EMBL/GenBank/DDBJ whole genome shotgun (WGS) entry which is preliminary data.</text>
</comment>
<accession>A0A0F9LAS4</accession>